<keyword evidence="3" id="KW-1185">Reference proteome</keyword>
<keyword evidence="1" id="KW-0812">Transmembrane</keyword>
<protein>
    <submittedName>
        <fullName evidence="2">Uncharacterized protein</fullName>
    </submittedName>
</protein>
<accession>A0ABV6PNP1</accession>
<proteinExistence type="predicted"/>
<reference evidence="2 3" key="1">
    <citation type="submission" date="2024-09" db="EMBL/GenBank/DDBJ databases">
        <authorList>
            <person name="Sun Q."/>
            <person name="Mori K."/>
        </authorList>
    </citation>
    <scope>NUCLEOTIDE SEQUENCE [LARGE SCALE GENOMIC DNA]</scope>
    <source>
        <strain evidence="2 3">NCAIM B.02336</strain>
    </source>
</reference>
<dbReference type="Proteomes" id="UP001589834">
    <property type="component" value="Unassembled WGS sequence"/>
</dbReference>
<keyword evidence="1" id="KW-0472">Membrane</keyword>
<dbReference type="RefSeq" id="WP_293221780.1">
    <property type="nucleotide sequence ID" value="NZ_JBHLTN010000006.1"/>
</dbReference>
<feature type="transmembrane region" description="Helical" evidence="1">
    <location>
        <begin position="26"/>
        <end position="46"/>
    </location>
</feature>
<evidence type="ECO:0000313" key="3">
    <source>
        <dbReference type="Proteomes" id="UP001589834"/>
    </source>
</evidence>
<organism evidence="2 3">
    <name type="scientific">Ottowia pentelensis</name>
    <dbReference type="NCBI Taxonomy" id="511108"/>
    <lineage>
        <taxon>Bacteria</taxon>
        <taxon>Pseudomonadati</taxon>
        <taxon>Pseudomonadota</taxon>
        <taxon>Betaproteobacteria</taxon>
        <taxon>Burkholderiales</taxon>
        <taxon>Comamonadaceae</taxon>
        <taxon>Ottowia</taxon>
    </lineage>
</organism>
<gene>
    <name evidence="2" type="ORF">ACFFGG_02705</name>
</gene>
<comment type="caution">
    <text evidence="2">The sequence shown here is derived from an EMBL/GenBank/DDBJ whole genome shotgun (WGS) entry which is preliminary data.</text>
</comment>
<evidence type="ECO:0000313" key="2">
    <source>
        <dbReference type="EMBL" id="MFC0591457.1"/>
    </source>
</evidence>
<dbReference type="EMBL" id="JBHLTN010000006">
    <property type="protein sequence ID" value="MFC0591457.1"/>
    <property type="molecule type" value="Genomic_DNA"/>
</dbReference>
<name>A0ABV6PNP1_9BURK</name>
<sequence length="55" mass="6272">MDPNHDDLNDPNAPIPWVQQLLDSPFILLFLGVLIPMLVYNLWGVVEIMMLPLAK</sequence>
<keyword evidence="1" id="KW-1133">Transmembrane helix</keyword>
<evidence type="ECO:0000256" key="1">
    <source>
        <dbReference type="SAM" id="Phobius"/>
    </source>
</evidence>